<reference evidence="1" key="1">
    <citation type="journal article" date="2021" name="Sci. Adv.">
        <title>The American lobster genome reveals insights on longevity, neural, and immune adaptations.</title>
        <authorList>
            <person name="Polinski J.M."/>
            <person name="Zimin A.V."/>
            <person name="Clark K.F."/>
            <person name="Kohn A.B."/>
            <person name="Sadowski N."/>
            <person name="Timp W."/>
            <person name="Ptitsyn A."/>
            <person name="Khanna P."/>
            <person name="Romanova D.Y."/>
            <person name="Williams P."/>
            <person name="Greenwood S.J."/>
            <person name="Moroz L.L."/>
            <person name="Walt D.R."/>
            <person name="Bodnar A.G."/>
        </authorList>
    </citation>
    <scope>NUCLEOTIDE SEQUENCE</scope>
    <source>
        <strain evidence="1">GMGI-L3</strain>
    </source>
</reference>
<feature type="non-terminal residue" evidence="1">
    <location>
        <position position="1"/>
    </location>
</feature>
<feature type="non-terminal residue" evidence="1">
    <location>
        <position position="178"/>
    </location>
</feature>
<keyword evidence="2" id="KW-1185">Reference proteome</keyword>
<dbReference type="AlphaFoldDB" id="A0A8J5K8F1"/>
<evidence type="ECO:0000313" key="1">
    <source>
        <dbReference type="EMBL" id="KAG7169331.1"/>
    </source>
</evidence>
<accession>A0A8J5K8F1</accession>
<dbReference type="Proteomes" id="UP000747542">
    <property type="component" value="Unassembled WGS sequence"/>
</dbReference>
<dbReference type="EMBL" id="JAHLQT010017283">
    <property type="protein sequence ID" value="KAG7169331.1"/>
    <property type="molecule type" value="Genomic_DNA"/>
</dbReference>
<proteinExistence type="predicted"/>
<evidence type="ECO:0000313" key="2">
    <source>
        <dbReference type="Proteomes" id="UP000747542"/>
    </source>
</evidence>
<gene>
    <name evidence="1" type="ORF">Hamer_G028827</name>
</gene>
<comment type="caution">
    <text evidence="1">The sequence shown here is derived from an EMBL/GenBank/DDBJ whole genome shotgun (WGS) entry which is preliminary data.</text>
</comment>
<sequence length="178" mass="19811">GFISQSTLHNVHTHTYLLVSHSIGSTGVILYPSSIPHVIIYQVSFSGTIVSRSHSNGTQLYPDFIQWYAIIARSHSMVHNYIKSHSIGAQLYPGPFNGTQLYPGHIQWYIIISKSHSIDCTTISRSQSNDGNSDLDLKMATMIFTEHNNSDLNLKMATVILPPEHGNDDPHRNIATVI</sequence>
<name>A0A8J5K8F1_HOMAM</name>
<protein>
    <submittedName>
        <fullName evidence="1">Uncharacterized protein</fullName>
    </submittedName>
</protein>
<organism evidence="1 2">
    <name type="scientific">Homarus americanus</name>
    <name type="common">American lobster</name>
    <dbReference type="NCBI Taxonomy" id="6706"/>
    <lineage>
        <taxon>Eukaryota</taxon>
        <taxon>Metazoa</taxon>
        <taxon>Ecdysozoa</taxon>
        <taxon>Arthropoda</taxon>
        <taxon>Crustacea</taxon>
        <taxon>Multicrustacea</taxon>
        <taxon>Malacostraca</taxon>
        <taxon>Eumalacostraca</taxon>
        <taxon>Eucarida</taxon>
        <taxon>Decapoda</taxon>
        <taxon>Pleocyemata</taxon>
        <taxon>Astacidea</taxon>
        <taxon>Nephropoidea</taxon>
        <taxon>Nephropidae</taxon>
        <taxon>Homarus</taxon>
    </lineage>
</organism>